<proteinExistence type="predicted"/>
<dbReference type="EMBL" id="LHPI01000037">
    <property type="protein sequence ID" value="KOO05213.1"/>
    <property type="molecule type" value="Genomic_DNA"/>
</dbReference>
<dbReference type="AlphaFoldDB" id="A0A0M0HUA3"/>
<evidence type="ECO:0000313" key="2">
    <source>
        <dbReference type="Proteomes" id="UP000037530"/>
    </source>
</evidence>
<keyword evidence="2" id="KW-1185">Reference proteome</keyword>
<gene>
    <name evidence="1" type="ORF">AKJ31_21670</name>
</gene>
<dbReference type="RefSeq" id="WP_053411092.1">
    <property type="nucleotide sequence ID" value="NZ_LHPI01000037.1"/>
</dbReference>
<dbReference type="OrthoDB" id="2077978at2"/>
<dbReference type="PATRIC" id="fig|171383.3.peg.4419"/>
<protein>
    <submittedName>
        <fullName evidence="1">Uncharacterized protein</fullName>
    </submittedName>
</protein>
<comment type="caution">
    <text evidence="1">The sequence shown here is derived from an EMBL/GenBank/DDBJ whole genome shotgun (WGS) entry which is preliminary data.</text>
</comment>
<name>A0A0M0HUA3_9VIBR</name>
<sequence>MNKEISTIEAKDTDTLATPEDMLSYEEVQQYAHENNIKSMREWFGFHNVRKGGTPRPRNIPGDPSKYFGRRDQWVSWPSFLGTATKATQIIKDEFCDMAECKKWFADNKVYTVTQFREISKSGKRPDFIPSAPDKKYDVKFSELLCPKKSAYVTFEEAKKLVKGYGFKSYLEFREGRRNDPKNLSVVPCNPDKHYDQSNEWTSWPDFLGYSRLRK</sequence>
<organism evidence="1 2">
    <name type="scientific">Vibrio hepatarius</name>
    <dbReference type="NCBI Taxonomy" id="171383"/>
    <lineage>
        <taxon>Bacteria</taxon>
        <taxon>Pseudomonadati</taxon>
        <taxon>Pseudomonadota</taxon>
        <taxon>Gammaproteobacteria</taxon>
        <taxon>Vibrionales</taxon>
        <taxon>Vibrionaceae</taxon>
        <taxon>Vibrio</taxon>
        <taxon>Vibrio oreintalis group</taxon>
    </lineage>
</organism>
<accession>A0A0M0HUA3</accession>
<dbReference type="Proteomes" id="UP000037530">
    <property type="component" value="Unassembled WGS sequence"/>
</dbReference>
<evidence type="ECO:0000313" key="1">
    <source>
        <dbReference type="EMBL" id="KOO05213.1"/>
    </source>
</evidence>
<reference evidence="2" key="1">
    <citation type="submission" date="2015-08" db="EMBL/GenBank/DDBJ databases">
        <title>Vibrio galatheae sp. nov., a novel member of the Vibrionaceae family isolated from the Solomon Islands.</title>
        <authorList>
            <person name="Giubergia S."/>
            <person name="Machado H."/>
            <person name="Mateiu R.V."/>
            <person name="Gram L."/>
        </authorList>
    </citation>
    <scope>NUCLEOTIDE SEQUENCE [LARGE SCALE GENOMIC DNA]</scope>
    <source>
        <strain evidence="2">DSM 19134</strain>
    </source>
</reference>